<accession>A0A8C4U6V7</accession>
<feature type="region of interest" description="Disordered" evidence="1">
    <location>
        <begin position="1002"/>
        <end position="1047"/>
    </location>
</feature>
<dbReference type="GO" id="GO:0019902">
    <property type="term" value="F:phosphatase binding"/>
    <property type="evidence" value="ECO:0007669"/>
    <property type="project" value="TreeGrafter"/>
</dbReference>
<dbReference type="Ensembl" id="ENSFTIT00000006540.1">
    <property type="protein sequence ID" value="ENSFTIP00000006256.1"/>
    <property type="gene ID" value="ENSFTIG00000004300.1"/>
</dbReference>
<protein>
    <submittedName>
        <fullName evidence="2">SFI1 centrin binding protein</fullName>
    </submittedName>
</protein>
<dbReference type="AlphaFoldDB" id="A0A8C4U6V7"/>
<reference evidence="2" key="2">
    <citation type="submission" date="2025-09" db="UniProtKB">
        <authorList>
            <consortium name="Ensembl"/>
        </authorList>
    </citation>
    <scope>IDENTIFICATION</scope>
</reference>
<dbReference type="OMA" id="RCENNEE"/>
<dbReference type="Proteomes" id="UP000694562">
    <property type="component" value="Unplaced"/>
</dbReference>
<keyword evidence="3" id="KW-1185">Reference proteome</keyword>
<evidence type="ECO:0000256" key="1">
    <source>
        <dbReference type="SAM" id="MobiDB-lite"/>
    </source>
</evidence>
<evidence type="ECO:0000313" key="3">
    <source>
        <dbReference type="Proteomes" id="UP000694562"/>
    </source>
</evidence>
<evidence type="ECO:0000313" key="2">
    <source>
        <dbReference type="Ensembl" id="ENSFTIP00000006256.1"/>
    </source>
</evidence>
<proteinExistence type="predicted"/>
<dbReference type="PANTHER" id="PTHR22028">
    <property type="entry name" value="SFI1 SPINDLE BODY DOMAIN-CONTAINING PROTEIN-RELATED"/>
    <property type="match status" value="1"/>
</dbReference>
<dbReference type="PANTHER" id="PTHR22028:SF4">
    <property type="entry name" value="PROTEIN SFI1 HOMOLOG"/>
    <property type="match status" value="1"/>
</dbReference>
<name>A0A8C4U6V7_FALTI</name>
<dbReference type="OrthoDB" id="195843at2759"/>
<feature type="compositionally biased region" description="Polar residues" evidence="1">
    <location>
        <begin position="1037"/>
        <end position="1046"/>
    </location>
</feature>
<reference evidence="2" key="1">
    <citation type="submission" date="2025-08" db="UniProtKB">
        <authorList>
            <consortium name="Ensembl"/>
        </authorList>
    </citation>
    <scope>IDENTIFICATION</scope>
</reference>
<organism evidence="2 3">
    <name type="scientific">Falco tinnunculus</name>
    <name type="common">Common kestrel</name>
    <dbReference type="NCBI Taxonomy" id="100819"/>
    <lineage>
        <taxon>Eukaryota</taxon>
        <taxon>Metazoa</taxon>
        <taxon>Chordata</taxon>
        <taxon>Craniata</taxon>
        <taxon>Vertebrata</taxon>
        <taxon>Euteleostomi</taxon>
        <taxon>Archelosauria</taxon>
        <taxon>Archosauria</taxon>
        <taxon>Dinosauria</taxon>
        <taxon>Saurischia</taxon>
        <taxon>Theropoda</taxon>
        <taxon>Coelurosauria</taxon>
        <taxon>Aves</taxon>
        <taxon>Neognathae</taxon>
        <taxon>Neoaves</taxon>
        <taxon>Telluraves</taxon>
        <taxon>Australaves</taxon>
        <taxon>Falconiformes</taxon>
        <taxon>Falconidae</taxon>
        <taxon>Falco</taxon>
    </lineage>
</organism>
<sequence>MEKSRSSSKSLKVHEIQQLLRHPVEASGQCLAPQPDRHQFQDRGHENLDQVGYTWHQRKRLKEFQIRYLARKFFYLWAKKTFGQVLPSRVRCLYDQKILQKTFGEWKEWWTVCRERKLSLRADSHYRHLLYNLIFKAWRAYVCRQQGKRSKYCVAESHAKKQKLLRTWQHWLVYVGVQRTKHGMQSVALAFRERSCLRISWAVWRRRHYQKCTGHKMNILALQHWAQSLQFRAWLQWRELYLYSQRDKQRETRAVTHSQHCELKRCMEAWLGYLNFHRAKKLQNALAQEHYRSRIVWQYFSDWRLSWECRRRMRAHQKDMEKLAARIALRRVFAHWKHYVVLCVEETQRCELAEKHYKYHLLKFGFKRLWQNVMNTRLQQMRKNLSYRQHQVTVLQKFWNRWKSRLEEKEEKEQQALMSVAHARYRRVLMRQVFDTWLLNTCKQQEYRMGEKRAVLHFERQLLRCFWCFWRRRTTARLEEQEGLVRARDHYSSLLLLKAFCLWKQNTQERKTERLKEVQALRFHDSKCLQQTWNKWREYMGHQREKWRKLVQADTHYQHTLLGKTLRAWKSYQHNVQCILYQVAEKEKQHTRLQLRQLLCTWRENALALICEAKATTLADEHYRRAILSKVLLQWRYAALLQVCCRKQKAIAVMEARKHLDIVRLQTLFLHWKELTRESLMLRAQQHRAVQHHKQHLLRKYLAAWKKYQQQCLEKMLLQRQGDQLMTRRLCSASFSYWKTQLLQQRWEEQKTVQALWHWSLSLQRKVFGAWLRFAKEQQQKEDRTEKPTGAHHTALLREGVTRVLRYTTSVKQLQAQLQGQHQLKAAYNLHQSVCRCAMLWKQKALSKKLNKPCSFLPSLKKRGVFKTPDVSPGARGHSAEEEPWTSKCSHLPFHPAGGDSVLSDLNAIRRARLAPQRPDFLLESLESKELLAHPLMRSEAPFQQTPVNRCAAQTGDLVAAPRMEESACKCLSQMSNTAHSCPSLIRAAPLSVPLWTHNTHHTAERPEPWSPSPFVPQRKAGEGMRGGQPASGHAGASSQDYQQASVEKWRQHLQPHLLSPEDLVGKWSHQAAAEGEESEHCPRQEPVSQRKLEVELQCIQQQMQYYFSRKQELRSCWQQARILQKWLETSTQPEDQDGVQGVQEELEQLQVRIDTLTKARLKERRHVQDLVARLRDIQTALGTETYLGSDAGVPLSSLWVSGSSDNPLVQGRLHSDTAHSPPL</sequence>
<dbReference type="InterPro" id="IPR052270">
    <property type="entry name" value="CACF_protein"/>
</dbReference>